<feature type="chain" id="PRO_5043375617" evidence="1">
    <location>
        <begin position="28"/>
        <end position="220"/>
    </location>
</feature>
<gene>
    <name evidence="2" type="ORF">QVN40_05020</name>
</gene>
<dbReference type="RefSeq" id="WP_273354973.1">
    <property type="nucleotide sequence ID" value="NZ_JAUEIR010000004.1"/>
</dbReference>
<protein>
    <submittedName>
        <fullName evidence="2">Uncharacterized protein</fullName>
    </submittedName>
</protein>
<sequence>MMKRIRITALFTLIVSCLLFNPHAAFAENRDEQTYISTSDYIDAVTNEYKRFGIEFEVVGDQESEAKLTVGDLNREIEQIREASRQAALATVDIVDLDQNQNQQVFRAMPYSKEYTKTIRATSVPALAYADITYVVQATVNAQTGTLISINNAYSYVSYAVNLESWQQTKLDTSRTYLYGNEFVKAHIVGFANFRYTHPSTGLTVSATVPVDHITLWATE</sequence>
<reference evidence="2" key="2">
    <citation type="submission" date="2023-08" db="EMBL/GenBank/DDBJ databases">
        <title>Identification and characterization of horizontal gene transfer across gut microbiota members of farm animals based on homology search.</title>
        <authorList>
            <person name="Schwarzerova J."/>
            <person name="Nykrynova M."/>
            <person name="Jureckova K."/>
            <person name="Cejkova D."/>
            <person name="Rychlik I."/>
        </authorList>
    </citation>
    <scope>NUCLEOTIDE SEQUENCE</scope>
    <source>
        <strain evidence="2">15_COKtk</strain>
    </source>
</reference>
<evidence type="ECO:0000256" key="1">
    <source>
        <dbReference type="SAM" id="SignalP"/>
    </source>
</evidence>
<proteinExistence type="predicted"/>
<accession>A0AAW7JNX8</accession>
<dbReference type="AlphaFoldDB" id="A0AAW7JNX8"/>
<dbReference type="Proteomes" id="UP001168505">
    <property type="component" value="Unassembled WGS sequence"/>
</dbReference>
<evidence type="ECO:0000313" key="3">
    <source>
        <dbReference type="Proteomes" id="UP001168505"/>
    </source>
</evidence>
<dbReference type="EMBL" id="JAUEIR010000004">
    <property type="protein sequence ID" value="MDN0069064.1"/>
    <property type="molecule type" value="Genomic_DNA"/>
</dbReference>
<reference evidence="2" key="1">
    <citation type="submission" date="2023-06" db="EMBL/GenBank/DDBJ databases">
        <authorList>
            <person name="Zeman M."/>
            <person name="Kubasova T."/>
            <person name="Jahodarova E."/>
            <person name="Nykrynova M."/>
            <person name="Rychlik I."/>
        </authorList>
    </citation>
    <scope>NUCLEOTIDE SEQUENCE</scope>
    <source>
        <strain evidence="2">15_COKtk</strain>
    </source>
</reference>
<organism evidence="2 3">
    <name type="scientific">Collinsella ihumii</name>
    <dbReference type="NCBI Taxonomy" id="1720204"/>
    <lineage>
        <taxon>Bacteria</taxon>
        <taxon>Bacillati</taxon>
        <taxon>Actinomycetota</taxon>
        <taxon>Coriobacteriia</taxon>
        <taxon>Coriobacteriales</taxon>
        <taxon>Coriobacteriaceae</taxon>
        <taxon>Collinsella</taxon>
    </lineage>
</organism>
<feature type="signal peptide" evidence="1">
    <location>
        <begin position="1"/>
        <end position="27"/>
    </location>
</feature>
<evidence type="ECO:0000313" key="2">
    <source>
        <dbReference type="EMBL" id="MDN0069064.1"/>
    </source>
</evidence>
<name>A0AAW7JNX8_9ACTN</name>
<comment type="caution">
    <text evidence="2">The sequence shown here is derived from an EMBL/GenBank/DDBJ whole genome shotgun (WGS) entry which is preliminary data.</text>
</comment>
<keyword evidence="1" id="KW-0732">Signal</keyword>
<dbReference type="PROSITE" id="PS51257">
    <property type="entry name" value="PROKAR_LIPOPROTEIN"/>
    <property type="match status" value="1"/>
</dbReference>